<dbReference type="AlphaFoldDB" id="A0A644W102"/>
<reference evidence="2" key="1">
    <citation type="submission" date="2019-08" db="EMBL/GenBank/DDBJ databases">
        <authorList>
            <person name="Kucharzyk K."/>
            <person name="Murdoch R.W."/>
            <person name="Higgins S."/>
            <person name="Loffler F."/>
        </authorList>
    </citation>
    <scope>NUCLEOTIDE SEQUENCE</scope>
</reference>
<keyword evidence="1" id="KW-0472">Membrane</keyword>
<feature type="transmembrane region" description="Helical" evidence="1">
    <location>
        <begin position="127"/>
        <end position="147"/>
    </location>
</feature>
<dbReference type="EMBL" id="VSSQ01000501">
    <property type="protein sequence ID" value="MPL96243.1"/>
    <property type="molecule type" value="Genomic_DNA"/>
</dbReference>
<evidence type="ECO:0000256" key="1">
    <source>
        <dbReference type="SAM" id="Phobius"/>
    </source>
</evidence>
<evidence type="ECO:0000313" key="2">
    <source>
        <dbReference type="EMBL" id="MPL96243.1"/>
    </source>
</evidence>
<accession>A0A644W102</accession>
<organism evidence="2">
    <name type="scientific">bioreactor metagenome</name>
    <dbReference type="NCBI Taxonomy" id="1076179"/>
    <lineage>
        <taxon>unclassified sequences</taxon>
        <taxon>metagenomes</taxon>
        <taxon>ecological metagenomes</taxon>
    </lineage>
</organism>
<sequence>MSKYNYSDYEKQINAVLKHQSEELSSIKFPPSDSLDASISSSEALLRQLGYSIEKMPNQTFPPVASERKVLVVPTWEKLCAEAEKHVGSDCELESIFTEEELQSNAEAIRLLRAEYSVIHRLDRYDVAISALAGIVGAAINILLVGIPEKGPEGLIGGSLSNYIRGYFDKKFPADEMQKLANSKESKVPFDAQDNRHTTEYIEGMSAYYHRLLSLGHDPLLGFVVGVFDIFTGRMTTIDKGGKIVSQVMENYANRKESDIFSALAKQVAHFKSDITTSMGLPAPLMGLFNLLQFGSIGEEEQTIAEIVQGMYYEGFDFIHFCSQSIPVMITEVIVRLGYAIKRIKEGKRIRDSIPLSLNREKHPKLGTMLFIAHAGATAANAGMIYFTKNPMAINYPQWIAFAKYSYSQLKWVVINKPEARNAYVMGRIDEELQDVISSSNALFDDFSKEYIVVFE</sequence>
<gene>
    <name evidence="2" type="ORF">SDC9_42418</name>
</gene>
<keyword evidence="1" id="KW-1133">Transmembrane helix</keyword>
<comment type="caution">
    <text evidence="2">The sequence shown here is derived from an EMBL/GenBank/DDBJ whole genome shotgun (WGS) entry which is preliminary data.</text>
</comment>
<keyword evidence="1" id="KW-0812">Transmembrane</keyword>
<proteinExistence type="predicted"/>
<protein>
    <submittedName>
        <fullName evidence="2">Uncharacterized protein</fullName>
    </submittedName>
</protein>
<name>A0A644W102_9ZZZZ</name>